<comment type="caution">
    <text evidence="3">The sequence shown here is derived from an EMBL/GenBank/DDBJ whole genome shotgun (WGS) entry which is preliminary data.</text>
</comment>
<dbReference type="AlphaFoldDB" id="A0A1G4IA34"/>
<feature type="compositionally biased region" description="Basic residues" evidence="1">
    <location>
        <begin position="766"/>
        <end position="775"/>
    </location>
</feature>
<dbReference type="GeneID" id="92374571"/>
<feature type="region of interest" description="Disordered" evidence="1">
    <location>
        <begin position="487"/>
        <end position="506"/>
    </location>
</feature>
<evidence type="ECO:0000313" key="4">
    <source>
        <dbReference type="Proteomes" id="UP000195570"/>
    </source>
</evidence>
<feature type="region of interest" description="Disordered" evidence="1">
    <location>
        <begin position="674"/>
        <end position="897"/>
    </location>
</feature>
<dbReference type="PROSITE" id="PS50006">
    <property type="entry name" value="FHA_DOMAIN"/>
    <property type="match status" value="1"/>
</dbReference>
<feature type="domain" description="FHA" evidence="2">
    <location>
        <begin position="26"/>
        <end position="73"/>
    </location>
</feature>
<dbReference type="Proteomes" id="UP000195570">
    <property type="component" value="Unassembled WGS sequence"/>
</dbReference>
<feature type="compositionally biased region" description="Basic and acidic residues" evidence="1">
    <location>
        <begin position="821"/>
        <end position="834"/>
    </location>
</feature>
<organism evidence="3 4">
    <name type="scientific">Trypanosoma equiperdum</name>
    <dbReference type="NCBI Taxonomy" id="5694"/>
    <lineage>
        <taxon>Eukaryota</taxon>
        <taxon>Discoba</taxon>
        <taxon>Euglenozoa</taxon>
        <taxon>Kinetoplastea</taxon>
        <taxon>Metakinetoplastina</taxon>
        <taxon>Trypanosomatida</taxon>
        <taxon>Trypanosomatidae</taxon>
        <taxon>Trypanosoma</taxon>
    </lineage>
</organism>
<sequence>MFSVEFVSGRPPMSAPYYAIVVREPYVVGRASLCDIVLNQPDIAAQHVSLSVMRRSNAKKLIEKQSKDDANVSICERSFPDLINGDDCGASGDSAIMKACNMGSLDSVVDGSFLNDTNNCCEGRETQSSCCGHNALTHDHGEKKSTDTKVVKERNPLVVLVRRLPDGGRVAVGATEVTDTQPHLVMDGGQLSLGDRVRLRFRFRPLVVTVSRSSLSGRQACDLECACYRRGATVVPGLTPTRELDVPLPVGLLHCTSALTHDDPACIAALACGYTVVEPGYIPKWFATLARNAASPLAATPLPACSGVPILHGDDCSSEAEYLRPECDESPFPLYPISSPARLSRSRSALFVGRIFFFLTSAVENRYRAAVVTCGGKVQQMEEVVFAVAALCADMDGRWITNNQQDDAHLELASLKGACYYAVLDRDTELAWQNGDSPAQSALRNLYSEAQRVGSKVTLLAERSLFQSLLTNRFTVIEIDLPSFKEGHRDGRESSRGGATLNGRKNPLGEAPLAAAEDIFSYQSAPDRWNVSALLEVLKKKQPEDTLYTPRRRRRNFSSAGRASISPRGENDISSVVSDCDLLCQRVRELVRKEQPKLLEIQAASRRNFFVDPGVSAQVQECRTKCLRYIGKAEDLLLHDLRNPSIKSDLEGCISNCREVLGVVKAIVDITSSGVQGKRESRNRSRSSTSGENHSQVTVSSSSSRMHTLGQVPPSTAAPARTGTGSSEVARGTSQRCSPFREVQTSPKLTAPSLGVGGTKGAARGRPGKRRHRRTTAQSPNAKPTETEVAAVEPPGLCVGALRSPGGSPAPRGSTLSRSTGEIHEPGAMRRELQSSKGMPSTSRSHTGLGPITKATSVDSHSHAVGRTSSSSLWPSAPRIVSSPRVSRVAHRPQKVK</sequence>
<dbReference type="VEuPathDB" id="TriTrypDB:TEOVI_000063100"/>
<name>A0A1G4IA34_TRYEQ</name>
<evidence type="ECO:0000313" key="3">
    <source>
        <dbReference type="EMBL" id="SCU69074.1"/>
    </source>
</evidence>
<gene>
    <name evidence="3" type="ORF">TEOVI_000063100</name>
</gene>
<reference evidence="3" key="1">
    <citation type="submission" date="2016-09" db="EMBL/GenBank/DDBJ databases">
        <authorList>
            <person name="Hebert L."/>
            <person name="Moumen B."/>
        </authorList>
    </citation>
    <scope>NUCLEOTIDE SEQUENCE [LARGE SCALE GENOMIC DNA]</scope>
    <source>
        <strain evidence="3">OVI</strain>
    </source>
</reference>
<keyword evidence="4" id="KW-1185">Reference proteome</keyword>
<evidence type="ECO:0000259" key="2">
    <source>
        <dbReference type="PROSITE" id="PS50006"/>
    </source>
</evidence>
<feature type="compositionally biased region" description="Polar residues" evidence="1">
    <location>
        <begin position="723"/>
        <end position="748"/>
    </location>
</feature>
<protein>
    <recommendedName>
        <fullName evidence="2">FHA domain-containing protein</fullName>
    </recommendedName>
</protein>
<feature type="compositionally biased region" description="Polar residues" evidence="1">
    <location>
        <begin position="835"/>
        <end position="846"/>
    </location>
</feature>
<dbReference type="EMBL" id="CZPT02001148">
    <property type="protein sequence ID" value="SCU69074.1"/>
    <property type="molecule type" value="Genomic_DNA"/>
</dbReference>
<evidence type="ECO:0000256" key="1">
    <source>
        <dbReference type="SAM" id="MobiDB-lite"/>
    </source>
</evidence>
<accession>A0A1G4IA34</accession>
<feature type="compositionally biased region" description="Basic residues" evidence="1">
    <location>
        <begin position="888"/>
        <end position="897"/>
    </location>
</feature>
<dbReference type="RefSeq" id="XP_067080111.1">
    <property type="nucleotide sequence ID" value="XM_067224010.1"/>
</dbReference>
<proteinExistence type="predicted"/>
<dbReference type="Gene3D" id="2.60.200.20">
    <property type="match status" value="1"/>
</dbReference>
<dbReference type="InterPro" id="IPR000253">
    <property type="entry name" value="FHA_dom"/>
</dbReference>